<name>A0A0G1VI37_9BACT</name>
<comment type="similarity">
    <text evidence="4">Belongs to the MsrA Met sulfoxide reductase family.</text>
</comment>
<dbReference type="GO" id="GO:0033744">
    <property type="term" value="F:L-methionine:thioredoxin-disulfide S-oxidoreductase activity"/>
    <property type="evidence" value="ECO:0007669"/>
    <property type="project" value="RHEA"/>
</dbReference>
<dbReference type="Gene3D" id="3.30.1060.10">
    <property type="entry name" value="Peptide methionine sulphoxide reductase MsrA"/>
    <property type="match status" value="1"/>
</dbReference>
<dbReference type="PANTHER" id="PTHR43774:SF1">
    <property type="entry name" value="PEPTIDE METHIONINE SULFOXIDE REDUCTASE MSRA 2"/>
    <property type="match status" value="1"/>
</dbReference>
<feature type="domain" description="Peptide methionine sulphoxide reductase MsrA" evidence="5">
    <location>
        <begin position="6"/>
        <end position="154"/>
    </location>
</feature>
<comment type="caution">
    <text evidence="6">The sequence shown here is derived from an EMBL/GenBank/DDBJ whole genome shotgun (WGS) entry which is preliminary data.</text>
</comment>
<dbReference type="STRING" id="1618342.UY40_C0002G0018"/>
<proteinExistence type="inferred from homology"/>
<protein>
    <recommendedName>
        <fullName evidence="4">Peptide methionine sulfoxide reductase MsrA</fullName>
        <shortName evidence="4">Protein-methionine-S-oxide reductase</shortName>
        <ecNumber evidence="4">1.8.4.11</ecNumber>
    </recommendedName>
    <alternativeName>
        <fullName evidence="4">Peptide-methionine (S)-S-oxide reductase</fullName>
        <shortName evidence="4">Peptide Met(O) reductase</shortName>
    </alternativeName>
</protein>
<dbReference type="AlphaFoldDB" id="A0A0G1VI37"/>
<organism evidence="6 7">
    <name type="scientific">candidate division CPR1 bacterium GW2011_GWC1_49_13</name>
    <dbReference type="NCBI Taxonomy" id="1618342"/>
    <lineage>
        <taxon>Bacteria</taxon>
        <taxon>candidate division CPR1</taxon>
    </lineage>
</organism>
<reference evidence="6 7" key="1">
    <citation type="journal article" date="2015" name="Nature">
        <title>rRNA introns, odd ribosomes, and small enigmatic genomes across a large radiation of phyla.</title>
        <authorList>
            <person name="Brown C.T."/>
            <person name="Hug L.A."/>
            <person name="Thomas B.C."/>
            <person name="Sharon I."/>
            <person name="Castelle C.J."/>
            <person name="Singh A."/>
            <person name="Wilkins M.J."/>
            <person name="Williams K.H."/>
            <person name="Banfield J.F."/>
        </authorList>
    </citation>
    <scope>NUCLEOTIDE SEQUENCE [LARGE SCALE GENOMIC DNA]</scope>
</reference>
<dbReference type="HAMAP" id="MF_01401">
    <property type="entry name" value="MsrA"/>
    <property type="match status" value="1"/>
</dbReference>
<dbReference type="InterPro" id="IPR002569">
    <property type="entry name" value="Met_Sox_Rdtase_MsrA_dom"/>
</dbReference>
<dbReference type="Pfam" id="PF01625">
    <property type="entry name" value="PMSR"/>
    <property type="match status" value="1"/>
</dbReference>
<comment type="function">
    <text evidence="4">Has an important function as a repair enzyme for proteins that have been inactivated by oxidation. Catalyzes the reversible oxidation-reduction of methionine sulfoxide in proteins to methionine.</text>
</comment>
<evidence type="ECO:0000256" key="3">
    <source>
        <dbReference type="ARBA" id="ARBA00048782"/>
    </source>
</evidence>
<feature type="active site" evidence="4">
    <location>
        <position position="13"/>
    </location>
</feature>
<dbReference type="InterPro" id="IPR036509">
    <property type="entry name" value="Met_Sox_Rdtase_MsrA_sf"/>
</dbReference>
<dbReference type="PATRIC" id="fig|1618342.3.peg.66"/>
<dbReference type="EC" id="1.8.4.11" evidence="4"/>
<dbReference type="PANTHER" id="PTHR43774">
    <property type="entry name" value="PEPTIDE METHIONINE SULFOXIDE REDUCTASE"/>
    <property type="match status" value="1"/>
</dbReference>
<dbReference type="Proteomes" id="UP000034119">
    <property type="component" value="Unassembled WGS sequence"/>
</dbReference>
<accession>A0A0G1VI37</accession>
<evidence type="ECO:0000256" key="4">
    <source>
        <dbReference type="HAMAP-Rule" id="MF_01401"/>
    </source>
</evidence>
<dbReference type="NCBIfam" id="TIGR00401">
    <property type="entry name" value="msrA"/>
    <property type="match status" value="1"/>
</dbReference>
<comment type="catalytic activity">
    <reaction evidence="2 4">
        <text>L-methionyl-[protein] + [thioredoxin]-disulfide + H2O = L-methionyl-(S)-S-oxide-[protein] + [thioredoxin]-dithiol</text>
        <dbReference type="Rhea" id="RHEA:14217"/>
        <dbReference type="Rhea" id="RHEA-COMP:10698"/>
        <dbReference type="Rhea" id="RHEA-COMP:10700"/>
        <dbReference type="Rhea" id="RHEA-COMP:12313"/>
        <dbReference type="Rhea" id="RHEA-COMP:12315"/>
        <dbReference type="ChEBI" id="CHEBI:15377"/>
        <dbReference type="ChEBI" id="CHEBI:16044"/>
        <dbReference type="ChEBI" id="CHEBI:29950"/>
        <dbReference type="ChEBI" id="CHEBI:44120"/>
        <dbReference type="ChEBI" id="CHEBI:50058"/>
        <dbReference type="EC" id="1.8.4.11"/>
    </reaction>
</comment>
<dbReference type="EMBL" id="LCPW01000002">
    <property type="protein sequence ID" value="KKW06168.1"/>
    <property type="molecule type" value="Genomic_DNA"/>
</dbReference>
<evidence type="ECO:0000313" key="7">
    <source>
        <dbReference type="Proteomes" id="UP000034119"/>
    </source>
</evidence>
<evidence type="ECO:0000256" key="2">
    <source>
        <dbReference type="ARBA" id="ARBA00047806"/>
    </source>
</evidence>
<evidence type="ECO:0000313" key="6">
    <source>
        <dbReference type="EMBL" id="KKW06168.1"/>
    </source>
</evidence>
<evidence type="ECO:0000256" key="1">
    <source>
        <dbReference type="ARBA" id="ARBA00023002"/>
    </source>
</evidence>
<dbReference type="SUPFAM" id="SSF55068">
    <property type="entry name" value="Peptide methionine sulfoxide reductase"/>
    <property type="match status" value="1"/>
</dbReference>
<gene>
    <name evidence="4" type="primary">msrA</name>
    <name evidence="6" type="ORF">UY40_C0002G0018</name>
</gene>
<keyword evidence="1 4" id="KW-0560">Oxidoreductase</keyword>
<evidence type="ECO:0000259" key="5">
    <source>
        <dbReference type="Pfam" id="PF01625"/>
    </source>
</evidence>
<dbReference type="GO" id="GO:0008113">
    <property type="term" value="F:peptide-methionine (S)-S-oxide reductase activity"/>
    <property type="evidence" value="ECO:0007669"/>
    <property type="project" value="UniProtKB-UniRule"/>
</dbReference>
<comment type="catalytic activity">
    <reaction evidence="3 4">
        <text>[thioredoxin]-disulfide + L-methionine + H2O = L-methionine (S)-S-oxide + [thioredoxin]-dithiol</text>
        <dbReference type="Rhea" id="RHEA:19993"/>
        <dbReference type="Rhea" id="RHEA-COMP:10698"/>
        <dbReference type="Rhea" id="RHEA-COMP:10700"/>
        <dbReference type="ChEBI" id="CHEBI:15377"/>
        <dbReference type="ChEBI" id="CHEBI:29950"/>
        <dbReference type="ChEBI" id="CHEBI:50058"/>
        <dbReference type="ChEBI" id="CHEBI:57844"/>
        <dbReference type="ChEBI" id="CHEBI:58772"/>
        <dbReference type="EC" id="1.8.4.11"/>
    </reaction>
</comment>
<sequence length="175" mass="19724">MAQIETATFAGGCFWCTEAVFRMIKGVEKVTSGYAGGERPSPTYEEVSSGQTGHKEAVQLAFDPQVVSYQELLDVFWKTHDPEQAGGQGADIGSQYQAAIFYHDENQKELAEKSKKGMEKEGTVTTEILPFQNFYPADEHHQKYFEKNPHAPYCRIVIAPKVEKVEKLFPEKLKK</sequence>